<feature type="transmembrane region" description="Helical" evidence="7">
    <location>
        <begin position="285"/>
        <end position="302"/>
    </location>
</feature>
<evidence type="ECO:0000259" key="8">
    <source>
        <dbReference type="PROSITE" id="PS50850"/>
    </source>
</evidence>
<evidence type="ECO:0000256" key="6">
    <source>
        <dbReference type="ARBA" id="ARBA00023136"/>
    </source>
</evidence>
<dbReference type="AlphaFoldDB" id="A0A5B8Z941"/>
<feature type="transmembrane region" description="Helical" evidence="7">
    <location>
        <begin position="373"/>
        <end position="391"/>
    </location>
</feature>
<feature type="transmembrane region" description="Helical" evidence="7">
    <location>
        <begin position="308"/>
        <end position="327"/>
    </location>
</feature>
<dbReference type="PANTHER" id="PTHR23513:SF11">
    <property type="entry name" value="STAPHYLOFERRIN A TRANSPORTER"/>
    <property type="match status" value="1"/>
</dbReference>
<dbReference type="Proteomes" id="UP000321555">
    <property type="component" value="Chromosome"/>
</dbReference>
<feature type="transmembrane region" description="Helical" evidence="7">
    <location>
        <begin position="219"/>
        <end position="241"/>
    </location>
</feature>
<dbReference type="InterPro" id="IPR020846">
    <property type="entry name" value="MFS_dom"/>
</dbReference>
<gene>
    <name evidence="9" type="ORF">FSZ17_20600</name>
</gene>
<accession>A0A5B8Z941</accession>
<dbReference type="CDD" id="cd06173">
    <property type="entry name" value="MFS_MefA_like"/>
    <property type="match status" value="1"/>
</dbReference>
<feature type="transmembrane region" description="Helical" evidence="7">
    <location>
        <begin position="348"/>
        <end position="367"/>
    </location>
</feature>
<proteinExistence type="predicted"/>
<evidence type="ECO:0000313" key="10">
    <source>
        <dbReference type="Proteomes" id="UP000321555"/>
    </source>
</evidence>
<feature type="domain" description="Major facilitator superfamily (MFS) profile" evidence="8">
    <location>
        <begin position="1"/>
        <end position="397"/>
    </location>
</feature>
<feature type="transmembrane region" description="Helical" evidence="7">
    <location>
        <begin position="253"/>
        <end position="278"/>
    </location>
</feature>
<dbReference type="STRING" id="1742359.GCA_001439625_03652"/>
<keyword evidence="5 7" id="KW-1133">Transmembrane helix</keyword>
<feature type="transmembrane region" description="Helical" evidence="7">
    <location>
        <begin position="42"/>
        <end position="63"/>
    </location>
</feature>
<evidence type="ECO:0000256" key="4">
    <source>
        <dbReference type="ARBA" id="ARBA00022692"/>
    </source>
</evidence>
<comment type="subcellular location">
    <subcellularLocation>
        <location evidence="1">Cell membrane</location>
        <topology evidence="1">Multi-pass membrane protein</topology>
    </subcellularLocation>
</comment>
<organism evidence="9 10">
    <name type="scientific">Cytobacillus dafuensis</name>
    <name type="common">Bacillus dafuensis</name>
    <dbReference type="NCBI Taxonomy" id="1742359"/>
    <lineage>
        <taxon>Bacteria</taxon>
        <taxon>Bacillati</taxon>
        <taxon>Bacillota</taxon>
        <taxon>Bacilli</taxon>
        <taxon>Bacillales</taxon>
        <taxon>Bacillaceae</taxon>
        <taxon>Cytobacillus</taxon>
    </lineage>
</organism>
<evidence type="ECO:0000256" key="1">
    <source>
        <dbReference type="ARBA" id="ARBA00004651"/>
    </source>
</evidence>
<sequence length="406" mass="44520">MVVNVLMVGFKNILISFFLSEFGRSMYLVSVTWALYQLTNEALYTGVLVGLGFLPGLVLNLFFGVIVDRFNRKKLSVLANLVCTFSMLVLLFFFTIDRINPWLIIVIHMLLQVSGSLFRPAIQAFIAESFEKEHLPKIFSQSSSAAIIGGLVGASVGGLIISFISVSSSMAIVTGSFAIASISLFLVKSKVKEKKGVGKRNSIVKDMADGFIYIKNNKLLLGLFIIMLNGQLVFHTSLGFLSVYTVEYLLQSAAVYGLMDATISLGGVVAGSLGTWWWRKSKNKIALYSLFIVLIGLLFVGIAPILPIALSGIFLIGLGTTWIRVLLQSVQQIATDSEYHGRMASYRMIGNQGSVVISAPLIGWIATNFGANYIYLILMIPISLCILYAIFHANQEQFMKITNKAA</sequence>
<dbReference type="OrthoDB" id="2957917at2"/>
<evidence type="ECO:0000256" key="3">
    <source>
        <dbReference type="ARBA" id="ARBA00022475"/>
    </source>
</evidence>
<feature type="transmembrane region" description="Helical" evidence="7">
    <location>
        <begin position="102"/>
        <end position="122"/>
    </location>
</feature>
<feature type="transmembrane region" description="Helical" evidence="7">
    <location>
        <begin position="170"/>
        <end position="187"/>
    </location>
</feature>
<evidence type="ECO:0000256" key="5">
    <source>
        <dbReference type="ARBA" id="ARBA00022989"/>
    </source>
</evidence>
<keyword evidence="10" id="KW-1185">Reference proteome</keyword>
<dbReference type="Pfam" id="PF07690">
    <property type="entry name" value="MFS_1"/>
    <property type="match status" value="1"/>
</dbReference>
<dbReference type="InterPro" id="IPR011701">
    <property type="entry name" value="MFS"/>
</dbReference>
<dbReference type="GO" id="GO:0005886">
    <property type="term" value="C:plasma membrane"/>
    <property type="evidence" value="ECO:0007669"/>
    <property type="project" value="UniProtKB-SubCell"/>
</dbReference>
<keyword evidence="3" id="KW-1003">Cell membrane</keyword>
<evidence type="ECO:0000256" key="7">
    <source>
        <dbReference type="SAM" id="Phobius"/>
    </source>
</evidence>
<feature type="transmembrane region" description="Helical" evidence="7">
    <location>
        <begin position="143"/>
        <end position="164"/>
    </location>
</feature>
<keyword evidence="6 7" id="KW-0472">Membrane</keyword>
<name>A0A5B8Z941_CYTDA</name>
<dbReference type="GO" id="GO:0022857">
    <property type="term" value="F:transmembrane transporter activity"/>
    <property type="evidence" value="ECO:0007669"/>
    <property type="project" value="InterPro"/>
</dbReference>
<dbReference type="InterPro" id="IPR036259">
    <property type="entry name" value="MFS_trans_sf"/>
</dbReference>
<dbReference type="SUPFAM" id="SSF103473">
    <property type="entry name" value="MFS general substrate transporter"/>
    <property type="match status" value="1"/>
</dbReference>
<evidence type="ECO:0000256" key="2">
    <source>
        <dbReference type="ARBA" id="ARBA00022448"/>
    </source>
</evidence>
<keyword evidence="2" id="KW-0813">Transport</keyword>
<keyword evidence="4 7" id="KW-0812">Transmembrane</keyword>
<dbReference type="Gene3D" id="1.20.1250.20">
    <property type="entry name" value="MFS general substrate transporter like domains"/>
    <property type="match status" value="1"/>
</dbReference>
<dbReference type="PROSITE" id="PS50850">
    <property type="entry name" value="MFS"/>
    <property type="match status" value="1"/>
</dbReference>
<dbReference type="KEGG" id="bda:FSZ17_20600"/>
<protein>
    <submittedName>
        <fullName evidence="9">MFS transporter</fullName>
    </submittedName>
</protein>
<feature type="transmembrane region" description="Helical" evidence="7">
    <location>
        <begin position="75"/>
        <end position="96"/>
    </location>
</feature>
<feature type="transmembrane region" description="Helical" evidence="7">
    <location>
        <begin position="12"/>
        <end position="36"/>
    </location>
</feature>
<dbReference type="EMBL" id="CP042593">
    <property type="protein sequence ID" value="QED49470.1"/>
    <property type="molecule type" value="Genomic_DNA"/>
</dbReference>
<dbReference type="PANTHER" id="PTHR23513">
    <property type="entry name" value="INTEGRAL MEMBRANE EFFLUX PROTEIN-RELATED"/>
    <property type="match status" value="1"/>
</dbReference>
<evidence type="ECO:0000313" key="9">
    <source>
        <dbReference type="EMBL" id="QED49470.1"/>
    </source>
</evidence>
<reference evidence="10" key="1">
    <citation type="submission" date="2019-08" db="EMBL/GenBank/DDBJ databases">
        <authorList>
            <person name="Zheng X."/>
        </authorList>
    </citation>
    <scope>NUCLEOTIDE SEQUENCE [LARGE SCALE GENOMIC DNA]</scope>
    <source>
        <strain evidence="10">FJAT-25496</strain>
    </source>
</reference>